<keyword evidence="3 9" id="KW-0028">Amino-acid biosynthesis</keyword>
<comment type="subcellular location">
    <subcellularLocation>
        <location evidence="9">Cytoplasm</location>
    </subcellularLocation>
</comment>
<evidence type="ECO:0000256" key="3">
    <source>
        <dbReference type="ARBA" id="ARBA00022605"/>
    </source>
</evidence>
<dbReference type="EMBL" id="AZGK01000003">
    <property type="protein sequence ID" value="KRM47075.1"/>
    <property type="molecule type" value="Genomic_DNA"/>
</dbReference>
<dbReference type="GO" id="GO:0005524">
    <property type="term" value="F:ATP binding"/>
    <property type="evidence" value="ECO:0007669"/>
    <property type="project" value="UniProtKB-UniRule"/>
</dbReference>
<feature type="binding site" evidence="9">
    <location>
        <position position="66"/>
    </location>
    <ligand>
        <name>substrate</name>
    </ligand>
</feature>
<evidence type="ECO:0000256" key="2">
    <source>
        <dbReference type="ARBA" id="ARBA00022571"/>
    </source>
</evidence>
<evidence type="ECO:0000256" key="5">
    <source>
        <dbReference type="ARBA" id="ARBA00022741"/>
    </source>
</evidence>
<dbReference type="GO" id="GO:0005737">
    <property type="term" value="C:cytoplasm"/>
    <property type="evidence" value="ECO:0007669"/>
    <property type="project" value="UniProtKB-SubCell"/>
</dbReference>
<dbReference type="InterPro" id="IPR036393">
    <property type="entry name" value="AceGlu_kinase-like_sf"/>
</dbReference>
<feature type="domain" description="Aspartate/glutamate/uridylate kinase" evidence="10">
    <location>
        <begin position="7"/>
        <end position="236"/>
    </location>
</feature>
<comment type="similarity">
    <text evidence="9">Belongs to the acetylglutamate kinase family. ArgB subfamily.</text>
</comment>
<protein>
    <recommendedName>
        <fullName evidence="9">Acetylglutamate kinase</fullName>
        <ecNumber evidence="9">2.7.2.8</ecNumber>
    </recommendedName>
    <alternativeName>
        <fullName evidence="9">N-acetyl-L-glutamate 5-phosphotransferase</fullName>
    </alternativeName>
    <alternativeName>
        <fullName evidence="9">NAG kinase</fullName>
        <shortName evidence="9">NAGK</shortName>
    </alternativeName>
</protein>
<dbReference type="AlphaFoldDB" id="A0A0R1Z7N3"/>
<comment type="function">
    <text evidence="9">Catalyzes the ATP-dependent phosphorylation of N-acetyl-L-glutamate.</text>
</comment>
<evidence type="ECO:0000256" key="8">
    <source>
        <dbReference type="ARBA" id="ARBA00048141"/>
    </source>
</evidence>
<dbReference type="InterPro" id="IPR004662">
    <property type="entry name" value="AcgluKinase_fam"/>
</dbReference>
<dbReference type="SUPFAM" id="SSF53633">
    <property type="entry name" value="Carbamate kinase-like"/>
    <property type="match status" value="1"/>
</dbReference>
<dbReference type="Proteomes" id="UP000051957">
    <property type="component" value="Unassembled WGS sequence"/>
</dbReference>
<evidence type="ECO:0000256" key="9">
    <source>
        <dbReference type="HAMAP-Rule" id="MF_00082"/>
    </source>
</evidence>
<evidence type="ECO:0000313" key="11">
    <source>
        <dbReference type="EMBL" id="KRM47075.1"/>
    </source>
</evidence>
<evidence type="ECO:0000256" key="4">
    <source>
        <dbReference type="ARBA" id="ARBA00022679"/>
    </source>
</evidence>
<dbReference type="Pfam" id="PF00696">
    <property type="entry name" value="AA_kinase"/>
    <property type="match status" value="1"/>
</dbReference>
<feature type="site" description="Transition state stabilizer" evidence="9">
    <location>
        <position position="217"/>
    </location>
</feature>
<dbReference type="InterPro" id="IPR037528">
    <property type="entry name" value="ArgB"/>
</dbReference>
<sequence length="252" mass="27300">MKDMSQIIVIKIGGNATNHLSEEFYQQLHKWREAGKQILIVHGGGPQISAWSEKLDLAVQKIDGIRVTDQQTLQVTQAVLLGLVQPALCQHLMAHGLPVVGMNAMGQPVAYGEYLDQAVYGEVGKVTAINQDYIQNQLQNGIGVCAPIAISKSGQTLNVNGDVAAAAIARLLEAEKLYLVTDVPGVMVNRHVLNKLTPQEADQLLETQVIKAGMKPKIKAAFDALKHGVKEVEITNELQHSGTNLSVEQFAI</sequence>
<keyword evidence="2 9" id="KW-0055">Arginine biosynthesis</keyword>
<dbReference type="CDD" id="cd04238">
    <property type="entry name" value="AAK_NAGK-like"/>
    <property type="match status" value="1"/>
</dbReference>
<dbReference type="GO" id="GO:0042450">
    <property type="term" value="P:L-arginine biosynthetic process via ornithine"/>
    <property type="evidence" value="ECO:0007669"/>
    <property type="project" value="UniProtKB-UniRule"/>
</dbReference>
<evidence type="ECO:0000256" key="6">
    <source>
        <dbReference type="ARBA" id="ARBA00022777"/>
    </source>
</evidence>
<dbReference type="PIRSF" id="PIRSF000728">
    <property type="entry name" value="NAGK"/>
    <property type="match status" value="1"/>
</dbReference>
<organism evidence="11 12">
    <name type="scientific">Lentilactobacillus parabuchneri DSM 5707 = NBRC 107865</name>
    <dbReference type="NCBI Taxonomy" id="1423784"/>
    <lineage>
        <taxon>Bacteria</taxon>
        <taxon>Bacillati</taxon>
        <taxon>Bacillota</taxon>
        <taxon>Bacilli</taxon>
        <taxon>Lactobacillales</taxon>
        <taxon>Lactobacillaceae</taxon>
        <taxon>Lentilactobacillus</taxon>
    </lineage>
</organism>
<dbReference type="PANTHER" id="PTHR23342">
    <property type="entry name" value="N-ACETYLGLUTAMATE SYNTHASE"/>
    <property type="match status" value="1"/>
</dbReference>
<feature type="binding site" evidence="9">
    <location>
        <begin position="44"/>
        <end position="45"/>
    </location>
    <ligand>
        <name>substrate</name>
    </ligand>
</feature>
<keyword evidence="6 9" id="KW-0418">Kinase</keyword>
<feature type="binding site" evidence="9">
    <location>
        <position position="158"/>
    </location>
    <ligand>
        <name>substrate</name>
    </ligand>
</feature>
<keyword evidence="4 9" id="KW-0808">Transferase</keyword>
<comment type="pathway">
    <text evidence="1 9">Amino-acid biosynthesis; L-arginine biosynthesis; N(2)-acetyl-L-ornithine from L-glutamate: step 2/4.</text>
</comment>
<dbReference type="UniPathway" id="UPA00068">
    <property type="reaction ID" value="UER00107"/>
</dbReference>
<evidence type="ECO:0000256" key="1">
    <source>
        <dbReference type="ARBA" id="ARBA00004828"/>
    </source>
</evidence>
<comment type="catalytic activity">
    <reaction evidence="8 9">
        <text>N-acetyl-L-glutamate + ATP = N-acetyl-L-glutamyl 5-phosphate + ADP</text>
        <dbReference type="Rhea" id="RHEA:14629"/>
        <dbReference type="ChEBI" id="CHEBI:30616"/>
        <dbReference type="ChEBI" id="CHEBI:44337"/>
        <dbReference type="ChEBI" id="CHEBI:57936"/>
        <dbReference type="ChEBI" id="CHEBI:456216"/>
        <dbReference type="EC" id="2.7.2.8"/>
    </reaction>
</comment>
<dbReference type="GO" id="GO:0003991">
    <property type="term" value="F:acetylglutamate kinase activity"/>
    <property type="evidence" value="ECO:0007669"/>
    <property type="project" value="UniProtKB-UniRule"/>
</dbReference>
<evidence type="ECO:0000256" key="7">
    <source>
        <dbReference type="ARBA" id="ARBA00022840"/>
    </source>
</evidence>
<dbReference type="Gene3D" id="3.40.1160.10">
    <property type="entry name" value="Acetylglutamate kinase-like"/>
    <property type="match status" value="1"/>
</dbReference>
<keyword evidence="9" id="KW-0963">Cytoplasm</keyword>
<evidence type="ECO:0000259" key="10">
    <source>
        <dbReference type="Pfam" id="PF00696"/>
    </source>
</evidence>
<dbReference type="InterPro" id="IPR001048">
    <property type="entry name" value="Asp/Glu/Uridylate_kinase"/>
</dbReference>
<accession>A0A0R1Z7N3</accession>
<feature type="site" description="Transition state stabilizer" evidence="9">
    <location>
        <position position="11"/>
    </location>
</feature>
<proteinExistence type="inferred from homology"/>
<name>A0A0R1Z7N3_9LACO</name>
<dbReference type="NCBIfam" id="TIGR00761">
    <property type="entry name" value="argB"/>
    <property type="match status" value="1"/>
</dbReference>
<evidence type="ECO:0000313" key="12">
    <source>
        <dbReference type="Proteomes" id="UP000051957"/>
    </source>
</evidence>
<dbReference type="HAMAP" id="MF_00082">
    <property type="entry name" value="ArgB"/>
    <property type="match status" value="1"/>
</dbReference>
<dbReference type="PATRIC" id="fig|1423784.4.peg.1541"/>
<dbReference type="EC" id="2.7.2.8" evidence="9"/>
<keyword evidence="7 9" id="KW-0067">ATP-binding</keyword>
<comment type="caution">
    <text evidence="11">The sequence shown here is derived from an EMBL/GenBank/DDBJ whole genome shotgun (WGS) entry which is preliminary data.</text>
</comment>
<dbReference type="PANTHER" id="PTHR23342:SF0">
    <property type="entry name" value="N-ACETYLGLUTAMATE SYNTHASE, MITOCHONDRIAL"/>
    <property type="match status" value="1"/>
</dbReference>
<keyword evidence="5 9" id="KW-0547">Nucleotide-binding</keyword>
<reference evidence="11 12" key="1">
    <citation type="journal article" date="2015" name="Genome Announc.">
        <title>Expanding the biotechnology potential of lactobacilli through comparative genomics of 213 strains and associated genera.</title>
        <authorList>
            <person name="Sun Z."/>
            <person name="Harris H.M."/>
            <person name="McCann A."/>
            <person name="Guo C."/>
            <person name="Argimon S."/>
            <person name="Zhang W."/>
            <person name="Yang X."/>
            <person name="Jeffery I.B."/>
            <person name="Cooney J.C."/>
            <person name="Kagawa T.F."/>
            <person name="Liu W."/>
            <person name="Song Y."/>
            <person name="Salvetti E."/>
            <person name="Wrobel A."/>
            <person name="Rasinkangas P."/>
            <person name="Parkhill J."/>
            <person name="Rea M.C."/>
            <person name="O'Sullivan O."/>
            <person name="Ritari J."/>
            <person name="Douillard F.P."/>
            <person name="Paul Ross R."/>
            <person name="Yang R."/>
            <person name="Briner A.E."/>
            <person name="Felis G.E."/>
            <person name="de Vos W.M."/>
            <person name="Barrangou R."/>
            <person name="Klaenhammer T.R."/>
            <person name="Caufield P.W."/>
            <person name="Cui Y."/>
            <person name="Zhang H."/>
            <person name="O'Toole P.W."/>
        </authorList>
    </citation>
    <scope>NUCLEOTIDE SEQUENCE [LARGE SCALE GENOMIC DNA]</scope>
    <source>
        <strain evidence="11 12">DSM 5707</strain>
    </source>
</reference>
<gene>
    <name evidence="9" type="primary">argB</name>
    <name evidence="11" type="ORF">FC51_GL001508</name>
</gene>